<feature type="compositionally biased region" description="Polar residues" evidence="5">
    <location>
        <begin position="1"/>
        <end position="20"/>
    </location>
</feature>
<feature type="compositionally biased region" description="Polar residues" evidence="5">
    <location>
        <begin position="55"/>
        <end position="65"/>
    </location>
</feature>
<feature type="compositionally biased region" description="Low complexity" evidence="5">
    <location>
        <begin position="269"/>
        <end position="278"/>
    </location>
</feature>
<dbReference type="Pfam" id="PF00628">
    <property type="entry name" value="PHD"/>
    <property type="match status" value="1"/>
</dbReference>
<evidence type="ECO:0000256" key="4">
    <source>
        <dbReference type="PROSITE-ProRule" id="PRU00175"/>
    </source>
</evidence>
<sequence>MSESTTVDELSDTDATTTSEQPRKYLRRNDDISIGVTTRSRQREQDKKNKESEPSESTSTDQMMSNTLNTAPSIEQCAICMENFVAQEVGIPENCEHSFCLPCIIEWAKKNNSCPIDRIAFRRIFKKHSFTCSKPYDSMKVKDNRTEIQLEDDFLEMIDDDITCRVCGGDDQEDLLLICDECGNGYHTFCLELPGVPETPEWMCPLCEVDQISADENLYEDSDIEELQEILFDDTLNTTETDTELADTTMPVRQARVRQTARMRTGGVRNQRTTSPNTRSRRHRRQRQPRRRRIPNTRRLTLMEQQRQRQRRQRQVYNNVNRRIENVNTRTRDGSTLTTSQSFTNRNDTPRVSIFNGEPIALEDEPSTSTTTTRTMLPTNRSIISPNEAARRIAASGIPILARSHTEPSISRELSVRRTTPTLDRVPSRTIRPPTQPRIPINQLPRIQRRADAPLRSRPTPRLPSPPPTTTTQTSHSTSSNVPSFLDNLLNSQQRLHNLQNVRINGPHIEIS</sequence>
<dbReference type="PANTHER" id="PTHR12618:SF20">
    <property type="entry name" value="PHD AND RING FINGER DOMAIN-CONTAINING PROTEIN 1"/>
    <property type="match status" value="1"/>
</dbReference>
<dbReference type="PROSITE" id="PS00518">
    <property type="entry name" value="ZF_RING_1"/>
    <property type="match status" value="1"/>
</dbReference>
<dbReference type="InterPro" id="IPR017907">
    <property type="entry name" value="Znf_RING_CS"/>
</dbReference>
<dbReference type="AlphaFoldDB" id="A0A814C5B1"/>
<dbReference type="SUPFAM" id="SSF57850">
    <property type="entry name" value="RING/U-box"/>
    <property type="match status" value="1"/>
</dbReference>
<feature type="region of interest" description="Disordered" evidence="5">
    <location>
        <begin position="1"/>
        <end position="65"/>
    </location>
</feature>
<dbReference type="GO" id="GO:0008270">
    <property type="term" value="F:zinc ion binding"/>
    <property type="evidence" value="ECO:0007669"/>
    <property type="project" value="UniProtKB-KW"/>
</dbReference>
<evidence type="ECO:0000259" key="7">
    <source>
        <dbReference type="PROSITE" id="PS50089"/>
    </source>
</evidence>
<dbReference type="InterPro" id="IPR011011">
    <property type="entry name" value="Znf_FYVE_PHD"/>
</dbReference>
<keyword evidence="2 4" id="KW-0863">Zinc-finger</keyword>
<feature type="compositionally biased region" description="Basic residues" evidence="5">
    <location>
        <begin position="279"/>
        <end position="296"/>
    </location>
</feature>
<dbReference type="PROSITE" id="PS50089">
    <property type="entry name" value="ZF_RING_2"/>
    <property type="match status" value="1"/>
</dbReference>
<proteinExistence type="predicted"/>
<feature type="domain" description="PHD-type" evidence="6">
    <location>
        <begin position="161"/>
        <end position="210"/>
    </location>
</feature>
<feature type="compositionally biased region" description="Basic and acidic residues" evidence="5">
    <location>
        <begin position="21"/>
        <end position="31"/>
    </location>
</feature>
<feature type="region of interest" description="Disordered" evidence="5">
    <location>
        <begin position="409"/>
        <end position="485"/>
    </location>
</feature>
<evidence type="ECO:0000313" key="9">
    <source>
        <dbReference type="Proteomes" id="UP000663870"/>
    </source>
</evidence>
<feature type="compositionally biased region" description="Low complexity" evidence="5">
    <location>
        <begin position="428"/>
        <end position="441"/>
    </location>
</feature>
<evidence type="ECO:0000313" key="8">
    <source>
        <dbReference type="EMBL" id="CAF0936981.1"/>
    </source>
</evidence>
<dbReference type="InterPro" id="IPR047157">
    <property type="entry name" value="PHRF1/Atg35"/>
</dbReference>
<dbReference type="SMART" id="SM00249">
    <property type="entry name" value="PHD"/>
    <property type="match status" value="1"/>
</dbReference>
<evidence type="ECO:0000256" key="3">
    <source>
        <dbReference type="ARBA" id="ARBA00022833"/>
    </source>
</evidence>
<feature type="compositionally biased region" description="Polar residues" evidence="5">
    <location>
        <begin position="334"/>
        <end position="347"/>
    </location>
</feature>
<dbReference type="InterPro" id="IPR001841">
    <property type="entry name" value="Znf_RING"/>
</dbReference>
<dbReference type="SMART" id="SM00184">
    <property type="entry name" value="RING"/>
    <property type="match status" value="2"/>
</dbReference>
<dbReference type="Pfam" id="PF13639">
    <property type="entry name" value="zf-RING_2"/>
    <property type="match status" value="1"/>
</dbReference>
<dbReference type="PANTHER" id="PTHR12618">
    <property type="entry name" value="PHD AND RING FINGER DOMAIN-CONTAINING PROTEIN 1"/>
    <property type="match status" value="1"/>
</dbReference>
<evidence type="ECO:0000256" key="5">
    <source>
        <dbReference type="SAM" id="MobiDB-lite"/>
    </source>
</evidence>
<feature type="compositionally biased region" description="Low complexity" evidence="5">
    <location>
        <begin position="470"/>
        <end position="480"/>
    </location>
</feature>
<keyword evidence="3" id="KW-0862">Zinc</keyword>
<comment type="caution">
    <text evidence="8">The sequence shown here is derived from an EMBL/GenBank/DDBJ whole genome shotgun (WGS) entry which is preliminary data.</text>
</comment>
<feature type="domain" description="RING-type" evidence="7">
    <location>
        <begin position="77"/>
        <end position="118"/>
    </location>
</feature>
<reference evidence="8" key="1">
    <citation type="submission" date="2021-02" db="EMBL/GenBank/DDBJ databases">
        <authorList>
            <person name="Nowell W R."/>
        </authorList>
    </citation>
    <scope>NUCLEOTIDE SEQUENCE</scope>
</reference>
<evidence type="ECO:0000259" key="6">
    <source>
        <dbReference type="PROSITE" id="PS50016"/>
    </source>
</evidence>
<dbReference type="InterPro" id="IPR013083">
    <property type="entry name" value="Znf_RING/FYVE/PHD"/>
</dbReference>
<dbReference type="SUPFAM" id="SSF57903">
    <property type="entry name" value="FYVE/PHD zinc finger"/>
    <property type="match status" value="1"/>
</dbReference>
<dbReference type="EMBL" id="CAJNOL010000213">
    <property type="protein sequence ID" value="CAF0936981.1"/>
    <property type="molecule type" value="Genomic_DNA"/>
</dbReference>
<dbReference type="InterPro" id="IPR019787">
    <property type="entry name" value="Znf_PHD-finger"/>
</dbReference>
<protein>
    <recommendedName>
        <fullName evidence="10">PHD and RING finger domain-containing protein 1</fullName>
    </recommendedName>
</protein>
<accession>A0A814C5B1</accession>
<feature type="region of interest" description="Disordered" evidence="5">
    <location>
        <begin position="332"/>
        <end position="353"/>
    </location>
</feature>
<organism evidence="8 9">
    <name type="scientific">Rotaria sordida</name>
    <dbReference type="NCBI Taxonomy" id="392033"/>
    <lineage>
        <taxon>Eukaryota</taxon>
        <taxon>Metazoa</taxon>
        <taxon>Spiralia</taxon>
        <taxon>Gnathifera</taxon>
        <taxon>Rotifera</taxon>
        <taxon>Eurotatoria</taxon>
        <taxon>Bdelloidea</taxon>
        <taxon>Philodinida</taxon>
        <taxon>Philodinidae</taxon>
        <taxon>Rotaria</taxon>
    </lineage>
</organism>
<feature type="compositionally biased region" description="Basic and acidic residues" evidence="5">
    <location>
        <begin position="41"/>
        <end position="53"/>
    </location>
</feature>
<name>A0A814C5B1_9BILA</name>
<keyword evidence="1" id="KW-0479">Metal-binding</keyword>
<gene>
    <name evidence="8" type="ORF">JXQ802_LOCUS10956</name>
</gene>
<evidence type="ECO:0008006" key="10">
    <source>
        <dbReference type="Google" id="ProtNLM"/>
    </source>
</evidence>
<evidence type="ECO:0000256" key="2">
    <source>
        <dbReference type="ARBA" id="ARBA00022771"/>
    </source>
</evidence>
<dbReference type="InterPro" id="IPR001965">
    <property type="entry name" value="Znf_PHD"/>
</dbReference>
<evidence type="ECO:0000256" key="1">
    <source>
        <dbReference type="ARBA" id="ARBA00022723"/>
    </source>
</evidence>
<keyword evidence="9" id="KW-1185">Reference proteome</keyword>
<dbReference type="Gene3D" id="3.30.40.10">
    <property type="entry name" value="Zinc/RING finger domain, C3HC4 (zinc finger)"/>
    <property type="match status" value="2"/>
</dbReference>
<feature type="region of interest" description="Disordered" evidence="5">
    <location>
        <begin position="260"/>
        <end position="299"/>
    </location>
</feature>
<dbReference type="PROSITE" id="PS50016">
    <property type="entry name" value="ZF_PHD_2"/>
    <property type="match status" value="1"/>
</dbReference>
<dbReference type="Proteomes" id="UP000663870">
    <property type="component" value="Unassembled WGS sequence"/>
</dbReference>
<dbReference type="InterPro" id="IPR019786">
    <property type="entry name" value="Zinc_finger_PHD-type_CS"/>
</dbReference>
<dbReference type="PROSITE" id="PS01359">
    <property type="entry name" value="ZF_PHD_1"/>
    <property type="match status" value="1"/>
</dbReference>